<reference evidence="3" key="1">
    <citation type="journal article" date="2010" name="Science">
        <title>Plasticity of animal genome architecture unmasked by rapid evolution of a pelagic tunicate.</title>
        <authorList>
            <person name="Denoeud F."/>
            <person name="Henriet S."/>
            <person name="Mungpakdee S."/>
            <person name="Aury J.M."/>
            <person name="Da Silva C."/>
            <person name="Brinkmann H."/>
            <person name="Mikhaleva J."/>
            <person name="Olsen L.C."/>
            <person name="Jubin C."/>
            <person name="Canestro C."/>
            <person name="Bouquet J.M."/>
            <person name="Danks G."/>
            <person name="Poulain J."/>
            <person name="Campsteijn C."/>
            <person name="Adamski M."/>
            <person name="Cross I."/>
            <person name="Yadetie F."/>
            <person name="Muffato M."/>
            <person name="Louis A."/>
            <person name="Butcher S."/>
            <person name="Tsagkogeorga G."/>
            <person name="Konrad A."/>
            <person name="Singh S."/>
            <person name="Jensen M.F."/>
            <person name="Cong E.H."/>
            <person name="Eikeseth-Otteraa H."/>
            <person name="Noel B."/>
            <person name="Anthouard V."/>
            <person name="Porcel B.M."/>
            <person name="Kachouri-Lafond R."/>
            <person name="Nishino A."/>
            <person name="Ugolini M."/>
            <person name="Chourrout P."/>
            <person name="Nishida H."/>
            <person name="Aasland R."/>
            <person name="Huzurbazar S."/>
            <person name="Westhof E."/>
            <person name="Delsuc F."/>
            <person name="Lehrach H."/>
            <person name="Reinhardt R."/>
            <person name="Weissenbach J."/>
            <person name="Roy S.W."/>
            <person name="Artiguenave F."/>
            <person name="Postlethwait J.H."/>
            <person name="Manak J.R."/>
            <person name="Thompson E.M."/>
            <person name="Jaillon O."/>
            <person name="Du Pasquier L."/>
            <person name="Boudinot P."/>
            <person name="Liberles D.A."/>
            <person name="Volff J.N."/>
            <person name="Philippe H."/>
            <person name="Lenhard B."/>
            <person name="Roest Crollius H."/>
            <person name="Wincker P."/>
            <person name="Chourrout D."/>
        </authorList>
    </citation>
    <scope>NUCLEOTIDE SEQUENCE [LARGE SCALE GENOMIC DNA]</scope>
</reference>
<feature type="compositionally biased region" description="Acidic residues" evidence="2">
    <location>
        <begin position="252"/>
        <end position="283"/>
    </location>
</feature>
<protein>
    <submittedName>
        <fullName evidence="3">Uncharacterized protein</fullName>
    </submittedName>
</protein>
<organism evidence="3">
    <name type="scientific">Oikopleura dioica</name>
    <name type="common">Tunicate</name>
    <dbReference type="NCBI Taxonomy" id="34765"/>
    <lineage>
        <taxon>Eukaryota</taxon>
        <taxon>Metazoa</taxon>
        <taxon>Chordata</taxon>
        <taxon>Tunicata</taxon>
        <taxon>Appendicularia</taxon>
        <taxon>Copelata</taxon>
        <taxon>Oikopleuridae</taxon>
        <taxon>Oikopleura</taxon>
    </lineage>
</organism>
<evidence type="ECO:0000313" key="3">
    <source>
        <dbReference type="EMBL" id="CBY30944.1"/>
    </source>
</evidence>
<name>E4Y5P4_OIKDI</name>
<proteinExistence type="predicted"/>
<dbReference type="EMBL" id="FN654288">
    <property type="protein sequence ID" value="CBY30944.1"/>
    <property type="molecule type" value="Genomic_DNA"/>
</dbReference>
<evidence type="ECO:0000256" key="2">
    <source>
        <dbReference type="SAM" id="MobiDB-lite"/>
    </source>
</evidence>
<evidence type="ECO:0000256" key="1">
    <source>
        <dbReference type="SAM" id="Coils"/>
    </source>
</evidence>
<accession>E4Y5P4</accession>
<keyword evidence="1" id="KW-0175">Coiled coil</keyword>
<gene>
    <name evidence="3" type="ORF">GSOID_T00018891001</name>
</gene>
<feature type="coiled-coil region" evidence="1">
    <location>
        <begin position="170"/>
        <end position="197"/>
    </location>
</feature>
<dbReference type="Proteomes" id="UP000011014">
    <property type="component" value="Unassembled WGS sequence"/>
</dbReference>
<sequence length="488" mass="56176">MKLFKYLSVASVVQGGAMFAANEGERDCIRECKNARDCRGEAASDENDNPALCVLQCRDECLPRKDLLRSHFSPEKRQRHADKKHQKQIDRISVRIVKKQVNPPPYMKRLVELIESNELPARMANNLRECLENEKMTLECQGQGKEFWPCKREVIQKCLEKVNYFDGLNVEDAAELVKDIENNAENMIAAIEEMEQQDAMQMDVGMEDPEAKKQMIHDAVKENGRAEDKVDLSAALEKFGYKPNFQVRPAETEEEEESESVVYDEEESEEYESEESEEPEYEEGNGMQLDVGFGGRFTYQEEPEAVEIIREEPEKEVEAVFSIRSKNNNGQPGSTKIKHKHQFYAAMADDLTHEELVDAMCSCRTSMEPMRINNYLKNHGVISEWHHHEDTCKWCVYSKSKKCSNCLKYWEAQEGVEAVSVANHCQIYKEALRNDKIDFSMPQPDPCPMKNLHNGKYNEYQKEGEFAANYESFKALYKNGGNMPNPAH</sequence>
<feature type="region of interest" description="Disordered" evidence="2">
    <location>
        <begin position="245"/>
        <end position="288"/>
    </location>
</feature>
<dbReference type="AlphaFoldDB" id="E4Y5P4"/>